<evidence type="ECO:0000256" key="1">
    <source>
        <dbReference type="ARBA" id="ARBA00004978"/>
    </source>
</evidence>
<evidence type="ECO:0000256" key="6">
    <source>
        <dbReference type="ARBA" id="ARBA00023315"/>
    </source>
</evidence>
<dbReference type="OrthoDB" id="9805924at2"/>
<dbReference type="NCBIfam" id="TIGR02406">
    <property type="entry name" value="ectoine_EctA"/>
    <property type="match status" value="1"/>
</dbReference>
<comment type="function">
    <text evidence="8">Catalyzes the acetylation of L-2,4-diaminobutyrate (DABA) to gamma-N-acetyl-alpha,gamma-diaminobutyric acid (ADABA) with acetyl coenzyme A.</text>
</comment>
<dbReference type="Pfam" id="PF00583">
    <property type="entry name" value="Acetyltransf_1"/>
    <property type="match status" value="1"/>
</dbReference>
<evidence type="ECO:0000256" key="3">
    <source>
        <dbReference type="ARBA" id="ARBA00012355"/>
    </source>
</evidence>
<dbReference type="InterPro" id="IPR016181">
    <property type="entry name" value="Acyl_CoA_acyltransferase"/>
</dbReference>
<evidence type="ECO:0000313" key="11">
    <source>
        <dbReference type="Proteomes" id="UP000186098"/>
    </source>
</evidence>
<dbReference type="Gene3D" id="3.40.630.30">
    <property type="match status" value="1"/>
</dbReference>
<dbReference type="UniPathway" id="UPA00067">
    <property type="reaction ID" value="UER00122"/>
</dbReference>
<dbReference type="GO" id="GO:0019491">
    <property type="term" value="P:ectoine biosynthetic process"/>
    <property type="evidence" value="ECO:0007669"/>
    <property type="project" value="UniProtKB-UniPathway"/>
</dbReference>
<evidence type="ECO:0000313" key="10">
    <source>
        <dbReference type="EMBL" id="SIS84558.1"/>
    </source>
</evidence>
<evidence type="ECO:0000256" key="4">
    <source>
        <dbReference type="ARBA" id="ARBA00017935"/>
    </source>
</evidence>
<feature type="domain" description="N-acetyltransferase" evidence="9">
    <location>
        <begin position="16"/>
        <end position="164"/>
    </location>
</feature>
<organism evidence="10 11">
    <name type="scientific">Phaeovulum vinaykumarii</name>
    <dbReference type="NCBI Taxonomy" id="407234"/>
    <lineage>
        <taxon>Bacteria</taxon>
        <taxon>Pseudomonadati</taxon>
        <taxon>Pseudomonadota</taxon>
        <taxon>Alphaproteobacteria</taxon>
        <taxon>Rhodobacterales</taxon>
        <taxon>Paracoccaceae</taxon>
        <taxon>Phaeovulum</taxon>
    </lineage>
</organism>
<dbReference type="InterPro" id="IPR012772">
    <property type="entry name" value="Ectoine_EctA"/>
</dbReference>
<evidence type="ECO:0000256" key="2">
    <source>
        <dbReference type="ARBA" id="ARBA00010712"/>
    </source>
</evidence>
<dbReference type="Proteomes" id="UP000186098">
    <property type="component" value="Unassembled WGS sequence"/>
</dbReference>
<reference evidence="11" key="1">
    <citation type="submission" date="2017-01" db="EMBL/GenBank/DDBJ databases">
        <authorList>
            <person name="Varghese N."/>
            <person name="Submissions S."/>
        </authorList>
    </citation>
    <scope>NUCLEOTIDE SEQUENCE [LARGE SCALE GENOMIC DNA]</scope>
    <source>
        <strain evidence="11">DSM 18714</strain>
    </source>
</reference>
<dbReference type="EMBL" id="FTOM01000007">
    <property type="protein sequence ID" value="SIS84558.1"/>
    <property type="molecule type" value="Genomic_DNA"/>
</dbReference>
<evidence type="ECO:0000256" key="5">
    <source>
        <dbReference type="ARBA" id="ARBA00022679"/>
    </source>
</evidence>
<comment type="similarity">
    <text evidence="2 8">Belongs to the acetyltransferase family. EctA subfamily.</text>
</comment>
<evidence type="ECO:0000256" key="7">
    <source>
        <dbReference type="ARBA" id="ARBA00048924"/>
    </source>
</evidence>
<proteinExistence type="inferred from homology"/>
<evidence type="ECO:0000256" key="8">
    <source>
        <dbReference type="RuleBase" id="RU365045"/>
    </source>
</evidence>
<name>A0A1N7MES7_9RHOB</name>
<keyword evidence="6 8" id="KW-0012">Acyltransferase</keyword>
<protein>
    <recommendedName>
        <fullName evidence="4 8">L-2,4-diaminobutyric acid acetyltransferase</fullName>
        <shortName evidence="8">DABA acetyltransferase</shortName>
        <ecNumber evidence="3 8">2.3.1.178</ecNumber>
    </recommendedName>
</protein>
<keyword evidence="11" id="KW-1185">Reference proteome</keyword>
<comment type="catalytic activity">
    <reaction evidence="7 8">
        <text>L-2,4-diaminobutanoate + acetyl-CoA = (2S)-4-acetamido-2-aminobutanoate + CoA + H(+)</text>
        <dbReference type="Rhea" id="RHEA:16901"/>
        <dbReference type="ChEBI" id="CHEBI:15378"/>
        <dbReference type="ChEBI" id="CHEBI:57287"/>
        <dbReference type="ChEBI" id="CHEBI:57288"/>
        <dbReference type="ChEBI" id="CHEBI:58761"/>
        <dbReference type="ChEBI" id="CHEBI:58929"/>
        <dbReference type="EC" id="2.3.1.178"/>
    </reaction>
</comment>
<dbReference type="AlphaFoldDB" id="A0A1N7MES7"/>
<dbReference type="EC" id="2.3.1.178" evidence="3 8"/>
<dbReference type="RefSeq" id="WP_076366705.1">
    <property type="nucleotide sequence ID" value="NZ_FTOM01000007.1"/>
</dbReference>
<evidence type="ECO:0000259" key="9">
    <source>
        <dbReference type="PROSITE" id="PS51186"/>
    </source>
</evidence>
<dbReference type="STRING" id="407234.SAMN05421795_10730"/>
<accession>A0A1N7MES7</accession>
<sequence length="179" mass="19968">MAETITAVPRDGDARIAFRKPVPTDGAPVWALIRACAPLDENSLYCNLLQCDHFRDTCILAERDGQLAGWISGYLLPADPRTLFVWQVAVAPEARGLGLGRQMLERLLDRPECRDVTRLQTTITPDNDASWALFRSLARHRGARLADRPHFTRATHFEGRHATEHMVTLRFSGAATHAA</sequence>
<comment type="pathway">
    <text evidence="1 8">Amine and polyamine biosynthesis; ectoine biosynthesis; L-ectoine from L-aspartate 4-semialdehyde: step 2/3.</text>
</comment>
<dbReference type="InterPro" id="IPR000182">
    <property type="entry name" value="GNAT_dom"/>
</dbReference>
<dbReference type="SUPFAM" id="SSF55729">
    <property type="entry name" value="Acyl-CoA N-acyltransferases (Nat)"/>
    <property type="match status" value="1"/>
</dbReference>
<keyword evidence="5 8" id="KW-0808">Transferase</keyword>
<dbReference type="GO" id="GO:0033816">
    <property type="term" value="F:diaminobutyrate acetyltransferase activity"/>
    <property type="evidence" value="ECO:0007669"/>
    <property type="project" value="UniProtKB-EC"/>
</dbReference>
<gene>
    <name evidence="8" type="primary">ectA</name>
    <name evidence="10" type="ORF">SAMN05421795_10730</name>
</gene>
<dbReference type="CDD" id="cd04301">
    <property type="entry name" value="NAT_SF"/>
    <property type="match status" value="1"/>
</dbReference>
<dbReference type="PROSITE" id="PS51186">
    <property type="entry name" value="GNAT"/>
    <property type="match status" value="1"/>
</dbReference>